<organism evidence="1 2">
    <name type="scientific">Cytobacillus firmus</name>
    <name type="common">Bacillus firmus</name>
    <dbReference type="NCBI Taxonomy" id="1399"/>
    <lineage>
        <taxon>Bacteria</taxon>
        <taxon>Bacillati</taxon>
        <taxon>Bacillota</taxon>
        <taxon>Bacilli</taxon>
        <taxon>Bacillales</taxon>
        <taxon>Bacillaceae</taxon>
        <taxon>Cytobacillus</taxon>
    </lineage>
</organism>
<dbReference type="Proteomes" id="UP000465778">
    <property type="component" value="Unassembled WGS sequence"/>
</dbReference>
<reference evidence="1 2" key="1">
    <citation type="journal article" date="2020" name="G3 (Bethesda)">
        <title>Whole Genome Sequencing and Comparative Genomics of Two Nematicidal Bacillus Strains Reveals a Wide Range of Possible Virulence Factors.</title>
        <authorList>
            <person name="Susic N."/>
            <person name="Janezic S."/>
            <person name="Rupnik M."/>
            <person name="Geric Stare B."/>
        </authorList>
    </citation>
    <scope>NUCLEOTIDE SEQUENCE [LARGE SCALE GENOMIC DNA]</scope>
    <source>
        <strain evidence="1 2">I-1582</strain>
    </source>
</reference>
<evidence type="ECO:0000313" key="2">
    <source>
        <dbReference type="Proteomes" id="UP000465778"/>
    </source>
</evidence>
<sequence>MQFYGDITYYLSNSTLIAYAIFLPETDNDFNFPLKDFNSGYWKITEINISVF</sequence>
<evidence type="ECO:0000313" key="1">
    <source>
        <dbReference type="EMBL" id="KAF0823277.1"/>
    </source>
</evidence>
<accession>A0A800MVP2</accession>
<dbReference type="EMBL" id="VDEM01000034">
    <property type="protein sequence ID" value="KAF0823277.1"/>
    <property type="molecule type" value="Genomic_DNA"/>
</dbReference>
<gene>
    <name evidence="1" type="ORF">KIS1582_2904</name>
</gene>
<protein>
    <submittedName>
        <fullName evidence="1">Uncharacterized protein</fullName>
    </submittedName>
</protein>
<name>A0A800MVP2_CYTFI</name>
<dbReference type="AlphaFoldDB" id="A0A800MVP2"/>
<proteinExistence type="predicted"/>
<comment type="caution">
    <text evidence="1">The sequence shown here is derived from an EMBL/GenBank/DDBJ whole genome shotgun (WGS) entry which is preliminary data.</text>
</comment>